<dbReference type="Gene3D" id="4.10.240.10">
    <property type="entry name" value="Zn(2)-C6 fungal-type DNA-binding domain"/>
    <property type="match status" value="1"/>
</dbReference>
<name>A0A2T2NKQ5_CORCC</name>
<evidence type="ECO:0000256" key="3">
    <source>
        <dbReference type="ARBA" id="ARBA00023125"/>
    </source>
</evidence>
<protein>
    <recommendedName>
        <fullName evidence="8">Zn(2)-C6 fungal-type domain-containing protein</fullName>
    </recommendedName>
</protein>
<feature type="region of interest" description="Disordered" evidence="5">
    <location>
        <begin position="560"/>
        <end position="583"/>
    </location>
</feature>
<evidence type="ECO:0000256" key="5">
    <source>
        <dbReference type="SAM" id="MobiDB-lite"/>
    </source>
</evidence>
<evidence type="ECO:0000256" key="4">
    <source>
        <dbReference type="ARBA" id="ARBA00023242"/>
    </source>
</evidence>
<dbReference type="EMBL" id="KZ678136">
    <property type="protein sequence ID" value="PSN65970.1"/>
    <property type="molecule type" value="Genomic_DNA"/>
</dbReference>
<dbReference type="PANTHER" id="PTHR46910:SF3">
    <property type="entry name" value="HALOTOLERANCE PROTEIN 9-RELATED"/>
    <property type="match status" value="1"/>
</dbReference>
<dbReference type="Proteomes" id="UP000240883">
    <property type="component" value="Unassembled WGS sequence"/>
</dbReference>
<accession>A0A2T2NKQ5</accession>
<reference evidence="6 7" key="1">
    <citation type="journal article" date="2018" name="Front. Microbiol.">
        <title>Genome-Wide Analysis of Corynespora cassiicola Leaf Fall Disease Putative Effectors.</title>
        <authorList>
            <person name="Lopez D."/>
            <person name="Ribeiro S."/>
            <person name="Label P."/>
            <person name="Fumanal B."/>
            <person name="Venisse J.S."/>
            <person name="Kohler A."/>
            <person name="de Oliveira R.R."/>
            <person name="Labutti K."/>
            <person name="Lipzen A."/>
            <person name="Lail K."/>
            <person name="Bauer D."/>
            <person name="Ohm R.A."/>
            <person name="Barry K.W."/>
            <person name="Spatafora J."/>
            <person name="Grigoriev I.V."/>
            <person name="Martin F.M."/>
            <person name="Pujade-Renaud V."/>
        </authorList>
    </citation>
    <scope>NUCLEOTIDE SEQUENCE [LARGE SCALE GENOMIC DNA]</scope>
    <source>
        <strain evidence="6 7">Philippines</strain>
    </source>
</reference>
<dbReference type="GO" id="GO:0000981">
    <property type="term" value="F:DNA-binding transcription factor activity, RNA polymerase II-specific"/>
    <property type="evidence" value="ECO:0007669"/>
    <property type="project" value="InterPro"/>
</dbReference>
<dbReference type="GO" id="GO:0005634">
    <property type="term" value="C:nucleus"/>
    <property type="evidence" value="ECO:0007669"/>
    <property type="project" value="UniProtKB-SubCell"/>
</dbReference>
<dbReference type="AlphaFoldDB" id="A0A2T2NKQ5"/>
<dbReference type="InterPro" id="IPR050987">
    <property type="entry name" value="AtrR-like"/>
</dbReference>
<feature type="compositionally biased region" description="Basic and acidic residues" evidence="5">
    <location>
        <begin position="133"/>
        <end position="146"/>
    </location>
</feature>
<organism evidence="6 7">
    <name type="scientific">Corynespora cassiicola Philippines</name>
    <dbReference type="NCBI Taxonomy" id="1448308"/>
    <lineage>
        <taxon>Eukaryota</taxon>
        <taxon>Fungi</taxon>
        <taxon>Dikarya</taxon>
        <taxon>Ascomycota</taxon>
        <taxon>Pezizomycotina</taxon>
        <taxon>Dothideomycetes</taxon>
        <taxon>Pleosporomycetidae</taxon>
        <taxon>Pleosporales</taxon>
        <taxon>Corynesporascaceae</taxon>
        <taxon>Corynespora</taxon>
    </lineage>
</organism>
<proteinExistence type="predicted"/>
<keyword evidence="4" id="KW-0539">Nucleus</keyword>
<dbReference type="STRING" id="1448308.A0A2T2NKQ5"/>
<keyword evidence="2" id="KW-0479">Metal-binding</keyword>
<dbReference type="GO" id="GO:0008270">
    <property type="term" value="F:zinc ion binding"/>
    <property type="evidence" value="ECO:0007669"/>
    <property type="project" value="InterPro"/>
</dbReference>
<comment type="subcellular location">
    <subcellularLocation>
        <location evidence="1">Nucleus</location>
    </subcellularLocation>
</comment>
<evidence type="ECO:0000313" key="6">
    <source>
        <dbReference type="EMBL" id="PSN65970.1"/>
    </source>
</evidence>
<evidence type="ECO:0000256" key="1">
    <source>
        <dbReference type="ARBA" id="ARBA00004123"/>
    </source>
</evidence>
<gene>
    <name evidence="6" type="ORF">BS50DRAFT_588759</name>
</gene>
<feature type="region of interest" description="Disordered" evidence="5">
    <location>
        <begin position="620"/>
        <end position="642"/>
    </location>
</feature>
<evidence type="ECO:0000313" key="7">
    <source>
        <dbReference type="Proteomes" id="UP000240883"/>
    </source>
</evidence>
<dbReference type="GO" id="GO:0003677">
    <property type="term" value="F:DNA binding"/>
    <property type="evidence" value="ECO:0007669"/>
    <property type="project" value="UniProtKB-KW"/>
</dbReference>
<keyword evidence="7" id="KW-1185">Reference proteome</keyword>
<dbReference type="OrthoDB" id="5958943at2759"/>
<feature type="compositionally biased region" description="Polar residues" evidence="5">
    <location>
        <begin position="573"/>
        <end position="583"/>
    </location>
</feature>
<evidence type="ECO:0000256" key="2">
    <source>
        <dbReference type="ARBA" id="ARBA00022723"/>
    </source>
</evidence>
<dbReference type="PANTHER" id="PTHR46910">
    <property type="entry name" value="TRANSCRIPTION FACTOR PDR1"/>
    <property type="match status" value="1"/>
</dbReference>
<dbReference type="InterPro" id="IPR036864">
    <property type="entry name" value="Zn2-C6_fun-type_DNA-bd_sf"/>
</dbReference>
<feature type="region of interest" description="Disordered" evidence="5">
    <location>
        <begin position="104"/>
        <end position="163"/>
    </location>
</feature>
<keyword evidence="3" id="KW-0238">DNA-binding</keyword>
<feature type="compositionally biased region" description="Polar residues" evidence="5">
    <location>
        <begin position="235"/>
        <end position="250"/>
    </location>
</feature>
<sequence>MNFVDVQPKSFLDYAWTTPSPAPASTAKPSKTSRKQNRCCDQCRKGKRACDAAILEDTLLDASGTSASNPTVFHYSDNFGPLAPCSNCEKTKKNCTFEWLRSQRLSQATPPSNTAPPPKRRRTQSNSSNNSHNRVEGVRQQAREAKAPQPAVLPDTADGGDFVSRTTPIEYGVTFADFPGGIPSFDWSIPSMFPTDHTGLGSGGIVPSAVDSLDSLSEMIQDDEEGTPLDRDSGHGSSVDTCSETMSESPDASPFTGGPPAAVKAEKHVNGNGTVARLPHKKRRRSTSSALSNGASYPALSLASNFLSTTNNTFLTEGLLKIYHDSFENALSCWLTERTCPYSKGSDLSLANDTGPDWNRIYHRVFRLDRLASSVRGRNLSFAEDKAASKALNLAIFSFATQWAQSGERSKSKYPFHNSGIDEKSYAFTGESGGTDFDRKLQISAWHEARMALQSASEIESFRVVLAQIVFSLTQRPIGPEETNGKDVNKPSMDAADVPAGVHCGEDATFETNQSEDKEMAECEDLLSKLNLTIDGEGPPVHLEQGLRLIHSLRSRMTMTGNGFPRPKASPRNAKQTRMTPNSLDASDRATVDLLFWLGVMFDTLSSAMHKRPLVVSDEDSDIYSNEPRPAQNETCNGKPSNDAVAIAPAPTEGLWDNYLFARQRNRLQGNPVRWPCSFDQAASLLCDAAPVKVLLFRKVTRIQTLLSRNARGERVEKAIRDALDVYAHWEKLYAPFIRDCIDKHDRLPSRIQSWYICLTGHWHLATLLLADLIEIVDDSELSTEVCRNNRMSSAFVANFRERNCYSLSDLARCACPREDASFPNSNEFHFAVKQGALLTEPWTAVLIRAFATAGVILLESETPPNSTSPDPFYQEQNFRKADDCVKALWYLGRKSDISLSAAKILGDALKQRRKGVDEKVNDMSSFLEAELWEGFEEMHGAFGVECV</sequence>
<feature type="region of interest" description="Disordered" evidence="5">
    <location>
        <begin position="223"/>
        <end position="293"/>
    </location>
</feature>
<evidence type="ECO:0008006" key="8">
    <source>
        <dbReference type="Google" id="ProtNLM"/>
    </source>
</evidence>